<protein>
    <recommendedName>
        <fullName evidence="3">Glycogenin-1</fullName>
    </recommendedName>
</protein>
<dbReference type="Proteomes" id="UP001642540">
    <property type="component" value="Unassembled WGS sequence"/>
</dbReference>
<sequence>MQGCSGEVWLTSALTDEDVPNALTLCCSLKRVFTSRKIAVIYSSKVSKNLKEALNYGFDLLFHLEEDRNTAELKNEEFVKLFALTLKSFEKCVYLSPNMLVLRNCDELLDQEDENCQQFVWTEKSDTSIFMVRPSLQVFNTLMKSLHSRNGYTVEHYLRKWVKNQGTECRFIEEKYNRLISPQNGMLLGSEKDISIVNLGNKTNTNGIHTGNGFAIENILQFRKQIYEQDVHPILAFQSTVPSTIPKIIIQQYEVQLLEPRSPHLFRNYSAILRRFRI</sequence>
<dbReference type="InterPro" id="IPR029044">
    <property type="entry name" value="Nucleotide-diphossugar_trans"/>
</dbReference>
<comment type="caution">
    <text evidence="1">The sequence shown here is derived from an EMBL/GenBank/DDBJ whole genome shotgun (WGS) entry which is preliminary data.</text>
</comment>
<dbReference type="InterPro" id="IPR050587">
    <property type="entry name" value="GNT1/Glycosyltrans_8"/>
</dbReference>
<proteinExistence type="predicted"/>
<gene>
    <name evidence="1" type="ORF">ODALV1_LOCUS5939</name>
</gene>
<dbReference type="EMBL" id="CAXLJM020000019">
    <property type="protein sequence ID" value="CAL8084898.1"/>
    <property type="molecule type" value="Genomic_DNA"/>
</dbReference>
<reference evidence="1 2" key="1">
    <citation type="submission" date="2024-08" db="EMBL/GenBank/DDBJ databases">
        <authorList>
            <person name="Cucini C."/>
            <person name="Frati F."/>
        </authorList>
    </citation>
    <scope>NUCLEOTIDE SEQUENCE [LARGE SCALE GENOMIC DNA]</scope>
</reference>
<evidence type="ECO:0008006" key="3">
    <source>
        <dbReference type="Google" id="ProtNLM"/>
    </source>
</evidence>
<evidence type="ECO:0000313" key="1">
    <source>
        <dbReference type="EMBL" id="CAL8084898.1"/>
    </source>
</evidence>
<organism evidence="1 2">
    <name type="scientific">Orchesella dallaii</name>
    <dbReference type="NCBI Taxonomy" id="48710"/>
    <lineage>
        <taxon>Eukaryota</taxon>
        <taxon>Metazoa</taxon>
        <taxon>Ecdysozoa</taxon>
        <taxon>Arthropoda</taxon>
        <taxon>Hexapoda</taxon>
        <taxon>Collembola</taxon>
        <taxon>Entomobryomorpha</taxon>
        <taxon>Entomobryoidea</taxon>
        <taxon>Orchesellidae</taxon>
        <taxon>Orchesellinae</taxon>
        <taxon>Orchesella</taxon>
    </lineage>
</organism>
<dbReference type="SUPFAM" id="SSF53448">
    <property type="entry name" value="Nucleotide-diphospho-sugar transferases"/>
    <property type="match status" value="1"/>
</dbReference>
<evidence type="ECO:0000313" key="2">
    <source>
        <dbReference type="Proteomes" id="UP001642540"/>
    </source>
</evidence>
<keyword evidence="2" id="KW-1185">Reference proteome</keyword>
<name>A0ABP1Q0L7_9HEXA</name>
<dbReference type="PANTHER" id="PTHR11183">
    <property type="entry name" value="GLYCOGENIN SUBFAMILY MEMBER"/>
    <property type="match status" value="1"/>
</dbReference>
<accession>A0ABP1Q0L7</accession>
<dbReference type="Gene3D" id="3.90.550.10">
    <property type="entry name" value="Spore Coat Polysaccharide Biosynthesis Protein SpsA, Chain A"/>
    <property type="match status" value="1"/>
</dbReference>